<dbReference type="GO" id="GO:0003677">
    <property type="term" value="F:DNA binding"/>
    <property type="evidence" value="ECO:0007669"/>
    <property type="project" value="UniProtKB-UniRule"/>
</dbReference>
<proteinExistence type="predicted"/>
<dbReference type="RefSeq" id="WP_094044570.1">
    <property type="nucleotide sequence ID" value="NZ_NKHD01000014.1"/>
</dbReference>
<dbReference type="EMBL" id="NKHD01000014">
    <property type="protein sequence ID" value="OXT08505.1"/>
    <property type="molecule type" value="Genomic_DNA"/>
</dbReference>
<evidence type="ECO:0000313" key="5">
    <source>
        <dbReference type="Proteomes" id="UP000215301"/>
    </source>
</evidence>
<dbReference type="Pfam" id="PF17938">
    <property type="entry name" value="TetR_C_29"/>
    <property type="match status" value="1"/>
</dbReference>
<dbReference type="InterPro" id="IPR009057">
    <property type="entry name" value="Homeodomain-like_sf"/>
</dbReference>
<evidence type="ECO:0000313" key="4">
    <source>
        <dbReference type="EMBL" id="OXT08505.1"/>
    </source>
</evidence>
<feature type="DNA-binding region" description="H-T-H motif" evidence="2">
    <location>
        <begin position="29"/>
        <end position="48"/>
    </location>
</feature>
<dbReference type="InterPro" id="IPR001647">
    <property type="entry name" value="HTH_TetR"/>
</dbReference>
<dbReference type="Pfam" id="PF00440">
    <property type="entry name" value="TetR_N"/>
    <property type="match status" value="1"/>
</dbReference>
<dbReference type="SUPFAM" id="SSF46689">
    <property type="entry name" value="Homeodomain-like"/>
    <property type="match status" value="1"/>
</dbReference>
<dbReference type="PANTHER" id="PTHR30328">
    <property type="entry name" value="TRANSCRIPTIONAL REPRESSOR"/>
    <property type="match status" value="1"/>
</dbReference>
<dbReference type="InterPro" id="IPR050109">
    <property type="entry name" value="HTH-type_TetR-like_transc_reg"/>
</dbReference>
<dbReference type="InterPro" id="IPR041474">
    <property type="entry name" value="NicS_C"/>
</dbReference>
<dbReference type="AlphaFoldDB" id="A0A231VJV7"/>
<feature type="domain" description="HTH tetR-type" evidence="3">
    <location>
        <begin position="6"/>
        <end position="66"/>
    </location>
</feature>
<comment type="caution">
    <text evidence="4">The sequence shown here is derived from an EMBL/GenBank/DDBJ whole genome shotgun (WGS) entry which is preliminary data.</text>
</comment>
<protein>
    <submittedName>
        <fullName evidence="4">TetR family transcriptional regulator</fullName>
    </submittedName>
</protein>
<dbReference type="Proteomes" id="UP000215301">
    <property type="component" value="Unassembled WGS sequence"/>
</dbReference>
<dbReference type="InterPro" id="IPR036271">
    <property type="entry name" value="Tet_transcr_reg_TetR-rel_C_sf"/>
</dbReference>
<evidence type="ECO:0000259" key="3">
    <source>
        <dbReference type="PROSITE" id="PS50977"/>
    </source>
</evidence>
<reference evidence="4 5" key="1">
    <citation type="submission" date="2017-06" db="EMBL/GenBank/DDBJ databases">
        <title>Isolation and characterization of a thermophilic and butanogenic Thermoanaerobacterium thermosaccharolyticum M5 capable of efficient degradation of hemicellulose.</title>
        <authorList>
            <person name="Xin F."/>
            <person name="Jiang Y."/>
        </authorList>
    </citation>
    <scope>NUCLEOTIDE SEQUENCE [LARGE SCALE GENOMIC DNA]</scope>
    <source>
        <strain evidence="4 5">M5</strain>
    </source>
</reference>
<dbReference type="Gene3D" id="1.10.357.10">
    <property type="entry name" value="Tetracycline Repressor, domain 2"/>
    <property type="match status" value="1"/>
</dbReference>
<dbReference type="PRINTS" id="PR00455">
    <property type="entry name" value="HTHTETR"/>
</dbReference>
<dbReference type="PANTHER" id="PTHR30328:SF54">
    <property type="entry name" value="HTH-TYPE TRANSCRIPTIONAL REPRESSOR SCO4008"/>
    <property type="match status" value="1"/>
</dbReference>
<gene>
    <name evidence="4" type="ORF">CE561_05045</name>
</gene>
<evidence type="ECO:0000256" key="1">
    <source>
        <dbReference type="ARBA" id="ARBA00023125"/>
    </source>
</evidence>
<evidence type="ECO:0000256" key="2">
    <source>
        <dbReference type="PROSITE-ProRule" id="PRU00335"/>
    </source>
</evidence>
<dbReference type="PROSITE" id="PS50977">
    <property type="entry name" value="HTH_TETR_2"/>
    <property type="match status" value="1"/>
</dbReference>
<dbReference type="GO" id="GO:0006355">
    <property type="term" value="P:regulation of DNA-templated transcription"/>
    <property type="evidence" value="ECO:0007669"/>
    <property type="project" value="UniProtKB-ARBA"/>
</dbReference>
<organism evidence="4 5">
    <name type="scientific">Thermoanaerobacterium thermosaccharolyticum</name>
    <name type="common">Clostridium thermosaccharolyticum</name>
    <dbReference type="NCBI Taxonomy" id="1517"/>
    <lineage>
        <taxon>Bacteria</taxon>
        <taxon>Bacillati</taxon>
        <taxon>Bacillota</taxon>
        <taxon>Clostridia</taxon>
        <taxon>Thermoanaerobacterales</taxon>
        <taxon>Thermoanaerobacteraceae</taxon>
        <taxon>Thermoanaerobacterium</taxon>
    </lineage>
</organism>
<accession>A0A231VJV7</accession>
<sequence>MDGLAHDSKQRILAAAEEIFATKGLHGARVDEIAEKAQINKRMLYHYFHSKNDLYAEVLKINFERMWDVTSQATKDRNNPQVQLVEAIKSYFYFLKENPNFPRLMTWEALEGGIYAKKVLPPIWDAAFPQLRAIIDEGKSKGVFRDDLDSRQILTSIHVLCISSFTQKDILAILWKDNPTRPENLEKRLEHILSLTLRSILAN</sequence>
<name>A0A231VJV7_THETR</name>
<keyword evidence="1 2" id="KW-0238">DNA-binding</keyword>
<dbReference type="SUPFAM" id="SSF48498">
    <property type="entry name" value="Tetracyclin repressor-like, C-terminal domain"/>
    <property type="match status" value="1"/>
</dbReference>